<evidence type="ECO:0000313" key="2">
    <source>
        <dbReference type="Proteomes" id="UP000322080"/>
    </source>
</evidence>
<dbReference type="RefSeq" id="WP_148376152.1">
    <property type="nucleotide sequence ID" value="NZ_VSIY01000003.1"/>
</dbReference>
<gene>
    <name evidence="1" type="ORF">FVF75_02435</name>
</gene>
<name>A0A5D0RND5_9RHOB</name>
<dbReference type="EMBL" id="VSIY01000003">
    <property type="protein sequence ID" value="TYB83062.1"/>
    <property type="molecule type" value="Genomic_DNA"/>
</dbReference>
<proteinExistence type="predicted"/>
<dbReference type="Proteomes" id="UP000322080">
    <property type="component" value="Unassembled WGS sequence"/>
</dbReference>
<keyword evidence="2" id="KW-1185">Reference proteome</keyword>
<organism evidence="1 2">
    <name type="scientific">Maritimibacter fusiformis</name>
    <dbReference type="NCBI Taxonomy" id="2603819"/>
    <lineage>
        <taxon>Bacteria</taxon>
        <taxon>Pseudomonadati</taxon>
        <taxon>Pseudomonadota</taxon>
        <taxon>Alphaproteobacteria</taxon>
        <taxon>Rhodobacterales</taxon>
        <taxon>Roseobacteraceae</taxon>
        <taxon>Maritimibacter</taxon>
    </lineage>
</organism>
<comment type="caution">
    <text evidence="1">The sequence shown here is derived from an EMBL/GenBank/DDBJ whole genome shotgun (WGS) entry which is preliminary data.</text>
</comment>
<reference evidence="1 2" key="1">
    <citation type="submission" date="2019-08" db="EMBL/GenBank/DDBJ databases">
        <title>Identification of a novel species of the genus Boseongicola.</title>
        <authorList>
            <person name="Zhang X.-Q."/>
        </authorList>
    </citation>
    <scope>NUCLEOTIDE SEQUENCE [LARGE SCALE GENOMIC DNA]</scope>
    <source>
        <strain evidence="1 2">HY14</strain>
    </source>
</reference>
<dbReference type="AlphaFoldDB" id="A0A5D0RND5"/>
<sequence>MPHAAPLPPTRKQLDYARAIARRLDAAIPHSRLADRRALSDWIDAHKAPRSAAGPGATSRQVAFAEKLARIKRRAIPDECFRDAGLMSRWIDANR</sequence>
<accession>A0A5D0RND5</accession>
<evidence type="ECO:0000313" key="1">
    <source>
        <dbReference type="EMBL" id="TYB83062.1"/>
    </source>
</evidence>
<protein>
    <submittedName>
        <fullName evidence="1">Uncharacterized protein</fullName>
    </submittedName>
</protein>